<dbReference type="AlphaFoldDB" id="A0A5N7A6P4"/>
<keyword evidence="3" id="KW-1185">Reference proteome</keyword>
<protein>
    <submittedName>
        <fullName evidence="2">Uncharacterized protein</fullName>
    </submittedName>
</protein>
<feature type="non-terminal residue" evidence="2">
    <location>
        <position position="77"/>
    </location>
</feature>
<gene>
    <name evidence="2" type="ORF">BDV27DRAFT_127221</name>
</gene>
<feature type="transmembrane region" description="Helical" evidence="1">
    <location>
        <begin position="5"/>
        <end position="23"/>
    </location>
</feature>
<evidence type="ECO:0000313" key="2">
    <source>
        <dbReference type="EMBL" id="KAE8365283.1"/>
    </source>
</evidence>
<dbReference type="RefSeq" id="XP_031928364.1">
    <property type="nucleotide sequence ID" value="XM_032066716.1"/>
</dbReference>
<evidence type="ECO:0000313" key="3">
    <source>
        <dbReference type="Proteomes" id="UP000326268"/>
    </source>
</evidence>
<keyword evidence="1" id="KW-0812">Transmembrane</keyword>
<name>A0A5N7A6P4_9EURO</name>
<accession>A0A5N7A6P4</accession>
<dbReference type="Proteomes" id="UP000326268">
    <property type="component" value="Unassembled WGS sequence"/>
</dbReference>
<dbReference type="EMBL" id="ML737634">
    <property type="protein sequence ID" value="KAE8365283.1"/>
    <property type="molecule type" value="Genomic_DNA"/>
</dbReference>
<keyword evidence="1" id="KW-1133">Transmembrane helix</keyword>
<evidence type="ECO:0000256" key="1">
    <source>
        <dbReference type="SAM" id="Phobius"/>
    </source>
</evidence>
<dbReference type="GeneID" id="43651162"/>
<feature type="transmembrane region" description="Helical" evidence="1">
    <location>
        <begin position="29"/>
        <end position="46"/>
    </location>
</feature>
<organism evidence="2 3">
    <name type="scientific">Aspergillus caelatus</name>
    <dbReference type="NCBI Taxonomy" id="61420"/>
    <lineage>
        <taxon>Eukaryota</taxon>
        <taxon>Fungi</taxon>
        <taxon>Dikarya</taxon>
        <taxon>Ascomycota</taxon>
        <taxon>Pezizomycotina</taxon>
        <taxon>Eurotiomycetes</taxon>
        <taxon>Eurotiomycetidae</taxon>
        <taxon>Eurotiales</taxon>
        <taxon>Aspergillaceae</taxon>
        <taxon>Aspergillus</taxon>
        <taxon>Aspergillus subgen. Circumdati</taxon>
    </lineage>
</organism>
<keyword evidence="1" id="KW-0472">Membrane</keyword>
<sequence length="77" mass="9297">MHWWLGWDGVVVIYLYILWLHGLNFRTRVVVFIFIIIILFYDPVVYRKKGRERERDLPSLTRDCPVKGIIIIIILLL</sequence>
<reference evidence="2 3" key="1">
    <citation type="submission" date="2019-04" db="EMBL/GenBank/DDBJ databases">
        <title>Friends and foes A comparative genomics studyof 23 Aspergillus species from section Flavi.</title>
        <authorList>
            <consortium name="DOE Joint Genome Institute"/>
            <person name="Kjaerbolling I."/>
            <person name="Vesth T."/>
            <person name="Frisvad J.C."/>
            <person name="Nybo J.L."/>
            <person name="Theobald S."/>
            <person name="Kildgaard S."/>
            <person name="Isbrandt T."/>
            <person name="Kuo A."/>
            <person name="Sato A."/>
            <person name="Lyhne E.K."/>
            <person name="Kogle M.E."/>
            <person name="Wiebenga A."/>
            <person name="Kun R.S."/>
            <person name="Lubbers R.J."/>
            <person name="Makela M.R."/>
            <person name="Barry K."/>
            <person name="Chovatia M."/>
            <person name="Clum A."/>
            <person name="Daum C."/>
            <person name="Haridas S."/>
            <person name="He G."/>
            <person name="LaButti K."/>
            <person name="Lipzen A."/>
            <person name="Mondo S."/>
            <person name="Riley R."/>
            <person name="Salamov A."/>
            <person name="Simmons B.A."/>
            <person name="Magnuson J.K."/>
            <person name="Henrissat B."/>
            <person name="Mortensen U.H."/>
            <person name="Larsen T.O."/>
            <person name="Devries R.P."/>
            <person name="Grigoriev I.V."/>
            <person name="Machida M."/>
            <person name="Baker S.E."/>
            <person name="Andersen M.R."/>
        </authorList>
    </citation>
    <scope>NUCLEOTIDE SEQUENCE [LARGE SCALE GENOMIC DNA]</scope>
    <source>
        <strain evidence="2 3">CBS 763.97</strain>
    </source>
</reference>
<proteinExistence type="predicted"/>